<dbReference type="EMBL" id="MFJZ01000006">
    <property type="protein sequence ID" value="OGG30726.1"/>
    <property type="molecule type" value="Genomic_DNA"/>
</dbReference>
<evidence type="ECO:0000256" key="2">
    <source>
        <dbReference type="SAM" id="Phobius"/>
    </source>
</evidence>
<dbReference type="Proteomes" id="UP000176409">
    <property type="component" value="Unassembled WGS sequence"/>
</dbReference>
<evidence type="ECO:0000259" key="3">
    <source>
        <dbReference type="PROSITE" id="PS51820"/>
    </source>
</evidence>
<dbReference type="PROSITE" id="PS00409">
    <property type="entry name" value="PROKAR_NTER_METHYL"/>
    <property type="match status" value="1"/>
</dbReference>
<gene>
    <name evidence="4" type="ORF">A2973_03065</name>
</gene>
<dbReference type="InterPro" id="IPR037524">
    <property type="entry name" value="PA14/GLEYA"/>
</dbReference>
<protein>
    <recommendedName>
        <fullName evidence="3">PA14 domain-containing protein</fullName>
    </recommendedName>
</protein>
<name>A0A1F6B1D3_9BACT</name>
<dbReference type="SMART" id="SM00758">
    <property type="entry name" value="PA14"/>
    <property type="match status" value="1"/>
</dbReference>
<dbReference type="Pfam" id="PF07963">
    <property type="entry name" value="N_methyl"/>
    <property type="match status" value="1"/>
</dbReference>
<feature type="compositionally biased region" description="Pro residues" evidence="1">
    <location>
        <begin position="163"/>
        <end position="199"/>
    </location>
</feature>
<evidence type="ECO:0000256" key="1">
    <source>
        <dbReference type="SAM" id="MobiDB-lite"/>
    </source>
</evidence>
<dbReference type="InterPro" id="IPR012902">
    <property type="entry name" value="N_methyl_site"/>
</dbReference>
<feature type="transmembrane region" description="Helical" evidence="2">
    <location>
        <begin position="12"/>
        <end position="30"/>
    </location>
</feature>
<evidence type="ECO:0000313" key="4">
    <source>
        <dbReference type="EMBL" id="OGG30726.1"/>
    </source>
</evidence>
<evidence type="ECO:0000313" key="5">
    <source>
        <dbReference type="Proteomes" id="UP000176409"/>
    </source>
</evidence>
<dbReference type="PROSITE" id="PS51820">
    <property type="entry name" value="PA14"/>
    <property type="match status" value="1"/>
</dbReference>
<organism evidence="4 5">
    <name type="scientific">Candidatus Gottesmanbacteria bacterium RIFCSPLOWO2_01_FULL_49_10</name>
    <dbReference type="NCBI Taxonomy" id="1798396"/>
    <lineage>
        <taxon>Bacteria</taxon>
        <taxon>Candidatus Gottesmaniibacteriota</taxon>
    </lineage>
</organism>
<dbReference type="InterPro" id="IPR011658">
    <property type="entry name" value="PA14_dom"/>
</dbReference>
<keyword evidence="2" id="KW-0472">Membrane</keyword>
<dbReference type="STRING" id="1798396.A2973_03065"/>
<proteinExistence type="predicted"/>
<dbReference type="InterPro" id="IPR045584">
    <property type="entry name" value="Pilin-like"/>
</dbReference>
<dbReference type="SUPFAM" id="SSF56988">
    <property type="entry name" value="Anthrax protective antigen"/>
    <property type="match status" value="1"/>
</dbReference>
<feature type="region of interest" description="Disordered" evidence="1">
    <location>
        <begin position="157"/>
        <end position="206"/>
    </location>
</feature>
<sequence>MRKVRGFTLIELLVAVGIAMLVTGGAVVNYNTYNDKQRIQQALSTLKNDLRAVQSKALSGLKPPPPAVCSSLAGYQVTFSNTTVGNYSTQALCDNSGTETLVGDIETKSLSSGVLFNPLPSTTTFYSFNRGISPTQSIVLAGAGLSSTLYISSSGSITDLAPTPTPTPTPNPTPTPPPGSTPTPTPPASTPTPTSPPLLPDGDGLKGDYFDKKNLTDLVATRIDPTVNFDWGSGKAHPSLSGVNKFSIRWTGRVLSTTAGTYKFFVDSDDGKKLWVNNVLLIDNWNDGSGEDNGSISLSAGTLYSIKVEYYENTVNAYAILRWKPSGGSKVVIPQAKLFSS</sequence>
<dbReference type="Gene3D" id="3.30.700.10">
    <property type="entry name" value="Glycoprotein, Type 4 Pilin"/>
    <property type="match status" value="1"/>
</dbReference>
<keyword evidence="2" id="KW-1133">Transmembrane helix</keyword>
<dbReference type="Pfam" id="PF07691">
    <property type="entry name" value="PA14"/>
    <property type="match status" value="1"/>
</dbReference>
<accession>A0A1F6B1D3</accession>
<keyword evidence="2" id="KW-0812">Transmembrane</keyword>
<dbReference type="SUPFAM" id="SSF54523">
    <property type="entry name" value="Pili subunits"/>
    <property type="match status" value="1"/>
</dbReference>
<reference evidence="4 5" key="1">
    <citation type="journal article" date="2016" name="Nat. Commun.">
        <title>Thousands of microbial genomes shed light on interconnected biogeochemical processes in an aquifer system.</title>
        <authorList>
            <person name="Anantharaman K."/>
            <person name="Brown C.T."/>
            <person name="Hug L.A."/>
            <person name="Sharon I."/>
            <person name="Castelle C.J."/>
            <person name="Probst A.J."/>
            <person name="Thomas B.C."/>
            <person name="Singh A."/>
            <person name="Wilkins M.J."/>
            <person name="Karaoz U."/>
            <person name="Brodie E.L."/>
            <person name="Williams K.H."/>
            <person name="Hubbard S.S."/>
            <person name="Banfield J.F."/>
        </authorList>
    </citation>
    <scope>NUCLEOTIDE SEQUENCE [LARGE SCALE GENOMIC DNA]</scope>
</reference>
<dbReference type="AlphaFoldDB" id="A0A1F6B1D3"/>
<dbReference type="Gene3D" id="3.90.182.10">
    <property type="entry name" value="Toxin - Anthrax Protective Antigen,domain 1"/>
    <property type="match status" value="1"/>
</dbReference>
<comment type="caution">
    <text evidence="4">The sequence shown here is derived from an EMBL/GenBank/DDBJ whole genome shotgun (WGS) entry which is preliminary data.</text>
</comment>
<dbReference type="NCBIfam" id="TIGR02532">
    <property type="entry name" value="IV_pilin_GFxxxE"/>
    <property type="match status" value="1"/>
</dbReference>
<feature type="domain" description="PA14" evidence="3">
    <location>
        <begin position="200"/>
        <end position="337"/>
    </location>
</feature>